<proteinExistence type="predicted"/>
<keyword evidence="3" id="KW-1185">Reference proteome</keyword>
<sequence>MRHRERCANGRKAENQLARASVAALRNAFAFDVKQGYQKFYNGTSSPDECARAARPRDCGRAADATPAPDDRRSFGGGLHNASPTFR</sequence>
<feature type="region of interest" description="Disordered" evidence="1">
    <location>
        <begin position="58"/>
        <end position="87"/>
    </location>
</feature>
<dbReference type="AlphaFoldDB" id="A0A4C1YKP7"/>
<accession>A0A4C1YKP7</accession>
<dbReference type="EMBL" id="BGZK01001257">
    <property type="protein sequence ID" value="GBP75683.1"/>
    <property type="molecule type" value="Genomic_DNA"/>
</dbReference>
<protein>
    <submittedName>
        <fullName evidence="2">Uncharacterized protein</fullName>
    </submittedName>
</protein>
<evidence type="ECO:0000313" key="3">
    <source>
        <dbReference type="Proteomes" id="UP000299102"/>
    </source>
</evidence>
<evidence type="ECO:0000256" key="1">
    <source>
        <dbReference type="SAM" id="MobiDB-lite"/>
    </source>
</evidence>
<reference evidence="2 3" key="1">
    <citation type="journal article" date="2019" name="Commun. Biol.">
        <title>The bagworm genome reveals a unique fibroin gene that provides high tensile strength.</title>
        <authorList>
            <person name="Kono N."/>
            <person name="Nakamura H."/>
            <person name="Ohtoshi R."/>
            <person name="Tomita M."/>
            <person name="Numata K."/>
            <person name="Arakawa K."/>
        </authorList>
    </citation>
    <scope>NUCLEOTIDE SEQUENCE [LARGE SCALE GENOMIC DNA]</scope>
</reference>
<organism evidence="2 3">
    <name type="scientific">Eumeta variegata</name>
    <name type="common">Bagworm moth</name>
    <name type="synonym">Eumeta japonica</name>
    <dbReference type="NCBI Taxonomy" id="151549"/>
    <lineage>
        <taxon>Eukaryota</taxon>
        <taxon>Metazoa</taxon>
        <taxon>Ecdysozoa</taxon>
        <taxon>Arthropoda</taxon>
        <taxon>Hexapoda</taxon>
        <taxon>Insecta</taxon>
        <taxon>Pterygota</taxon>
        <taxon>Neoptera</taxon>
        <taxon>Endopterygota</taxon>
        <taxon>Lepidoptera</taxon>
        <taxon>Glossata</taxon>
        <taxon>Ditrysia</taxon>
        <taxon>Tineoidea</taxon>
        <taxon>Psychidae</taxon>
        <taxon>Oiketicinae</taxon>
        <taxon>Eumeta</taxon>
    </lineage>
</organism>
<dbReference type="Proteomes" id="UP000299102">
    <property type="component" value="Unassembled WGS sequence"/>
</dbReference>
<comment type="caution">
    <text evidence="2">The sequence shown here is derived from an EMBL/GenBank/DDBJ whole genome shotgun (WGS) entry which is preliminary data.</text>
</comment>
<evidence type="ECO:0000313" key="2">
    <source>
        <dbReference type="EMBL" id="GBP75683.1"/>
    </source>
</evidence>
<name>A0A4C1YKP7_EUMVA</name>
<gene>
    <name evidence="2" type="ORF">EVAR_55897_1</name>
</gene>